<feature type="transmembrane region" description="Helical" evidence="1">
    <location>
        <begin position="160"/>
        <end position="177"/>
    </location>
</feature>
<keyword evidence="1" id="KW-1133">Transmembrane helix</keyword>
<evidence type="ECO:0000313" key="2">
    <source>
        <dbReference type="EMBL" id="CAI2370565.1"/>
    </source>
</evidence>
<organism evidence="2 3">
    <name type="scientific">Euplotes crassus</name>
    <dbReference type="NCBI Taxonomy" id="5936"/>
    <lineage>
        <taxon>Eukaryota</taxon>
        <taxon>Sar</taxon>
        <taxon>Alveolata</taxon>
        <taxon>Ciliophora</taxon>
        <taxon>Intramacronucleata</taxon>
        <taxon>Spirotrichea</taxon>
        <taxon>Hypotrichia</taxon>
        <taxon>Euplotida</taxon>
        <taxon>Euplotidae</taxon>
        <taxon>Moneuplotes</taxon>
    </lineage>
</organism>
<proteinExistence type="predicted"/>
<gene>
    <name evidence="2" type="ORF">ECRASSUSDP1_LOCUS11880</name>
</gene>
<feature type="transmembrane region" description="Helical" evidence="1">
    <location>
        <begin position="129"/>
        <end position="148"/>
    </location>
</feature>
<name>A0AAD1UP95_EUPCR</name>
<comment type="caution">
    <text evidence="2">The sequence shown here is derived from an EMBL/GenBank/DDBJ whole genome shotgun (WGS) entry which is preliminary data.</text>
</comment>
<keyword evidence="3" id="KW-1185">Reference proteome</keyword>
<reference evidence="2" key="1">
    <citation type="submission" date="2023-07" db="EMBL/GenBank/DDBJ databases">
        <authorList>
            <consortium name="AG Swart"/>
            <person name="Singh M."/>
            <person name="Singh A."/>
            <person name="Seah K."/>
            <person name="Emmerich C."/>
        </authorList>
    </citation>
    <scope>NUCLEOTIDE SEQUENCE</scope>
    <source>
        <strain evidence="2">DP1</strain>
    </source>
</reference>
<dbReference type="Proteomes" id="UP001295684">
    <property type="component" value="Unassembled WGS sequence"/>
</dbReference>
<keyword evidence="1" id="KW-0812">Transmembrane</keyword>
<evidence type="ECO:0000256" key="1">
    <source>
        <dbReference type="SAM" id="Phobius"/>
    </source>
</evidence>
<keyword evidence="1" id="KW-0472">Membrane</keyword>
<feature type="transmembrane region" description="Helical" evidence="1">
    <location>
        <begin position="84"/>
        <end position="108"/>
    </location>
</feature>
<sequence>MKLKDEIRVVVEHRITSLCAFASVSLYANILCIVKLMEDSPEDKLLFILINIIPFEIFIFIEGNIFFSKLIHEENLKQFTQGSFLLKICIVWVAFFCVFLPPLSLCFLCCYHDISTIPQKVTNRVLKPIMAILAFICMITTVIVTGMFMEVGHLERLDRVFYFFYVLCWIYVIFFIITRHKNIEKYVNYVMLSTLLVLVVYFIIKFSCVAVFNKFWENYAEKNKKIDMAKERMKYRNVKRNITLVSEDKNGRNSIDLLGNGDLPLENMISGNTEERKFVPMISTDDYEYLKYKRSPSSIHKILGSITTPGSQSAKSVP</sequence>
<dbReference type="AlphaFoldDB" id="A0AAD1UP95"/>
<dbReference type="EMBL" id="CAMPGE010011754">
    <property type="protein sequence ID" value="CAI2370565.1"/>
    <property type="molecule type" value="Genomic_DNA"/>
</dbReference>
<feature type="transmembrane region" description="Helical" evidence="1">
    <location>
        <begin position="46"/>
        <end position="72"/>
    </location>
</feature>
<accession>A0AAD1UP95</accession>
<protein>
    <submittedName>
        <fullName evidence="2">Uncharacterized protein</fullName>
    </submittedName>
</protein>
<evidence type="ECO:0000313" key="3">
    <source>
        <dbReference type="Proteomes" id="UP001295684"/>
    </source>
</evidence>
<feature type="transmembrane region" description="Helical" evidence="1">
    <location>
        <begin position="186"/>
        <end position="204"/>
    </location>
</feature>
<feature type="transmembrane region" description="Helical" evidence="1">
    <location>
        <begin position="15"/>
        <end position="34"/>
    </location>
</feature>